<dbReference type="EMBL" id="JAIVGD010000013">
    <property type="protein sequence ID" value="KAH0760932.1"/>
    <property type="molecule type" value="Genomic_DNA"/>
</dbReference>
<gene>
    <name evidence="2" type="ORF">KY290_017005</name>
</gene>
<proteinExistence type="predicted"/>
<keyword evidence="3" id="KW-1185">Reference proteome</keyword>
<sequence>MFTILELTFLQLRKQRLYSSLTNISPAPMDTIGSCKRKIDNPVTNKKDKKEATSHHMHVLEVKTPPPIHYNK</sequence>
<comment type="caution">
    <text evidence="2">The sequence shown here is derived from an EMBL/GenBank/DDBJ whole genome shotgun (WGS) entry which is preliminary data.</text>
</comment>
<accession>A0ABQ7VA40</accession>
<evidence type="ECO:0000313" key="2">
    <source>
        <dbReference type="EMBL" id="KAH0760932.1"/>
    </source>
</evidence>
<name>A0ABQ7VA40_SOLTU</name>
<evidence type="ECO:0000256" key="1">
    <source>
        <dbReference type="SAM" id="MobiDB-lite"/>
    </source>
</evidence>
<evidence type="ECO:0000313" key="3">
    <source>
        <dbReference type="Proteomes" id="UP000826656"/>
    </source>
</evidence>
<organism evidence="2 3">
    <name type="scientific">Solanum tuberosum</name>
    <name type="common">Potato</name>
    <dbReference type="NCBI Taxonomy" id="4113"/>
    <lineage>
        <taxon>Eukaryota</taxon>
        <taxon>Viridiplantae</taxon>
        <taxon>Streptophyta</taxon>
        <taxon>Embryophyta</taxon>
        <taxon>Tracheophyta</taxon>
        <taxon>Spermatophyta</taxon>
        <taxon>Magnoliopsida</taxon>
        <taxon>eudicotyledons</taxon>
        <taxon>Gunneridae</taxon>
        <taxon>Pentapetalae</taxon>
        <taxon>asterids</taxon>
        <taxon>lamiids</taxon>
        <taxon>Solanales</taxon>
        <taxon>Solanaceae</taxon>
        <taxon>Solanoideae</taxon>
        <taxon>Solaneae</taxon>
        <taxon>Solanum</taxon>
    </lineage>
</organism>
<reference evidence="2 3" key="1">
    <citation type="journal article" date="2021" name="bioRxiv">
        <title>Chromosome-scale and haplotype-resolved genome assembly of a tetraploid potato cultivar.</title>
        <authorList>
            <person name="Sun H."/>
            <person name="Jiao W.-B."/>
            <person name="Krause K."/>
            <person name="Campoy J.A."/>
            <person name="Goel M."/>
            <person name="Folz-Donahue K."/>
            <person name="Kukat C."/>
            <person name="Huettel B."/>
            <person name="Schneeberger K."/>
        </authorList>
    </citation>
    <scope>NUCLEOTIDE SEQUENCE [LARGE SCALE GENOMIC DNA]</scope>
    <source>
        <strain evidence="2">SolTubOtavaFocal</strain>
        <tissue evidence="2">Leaves</tissue>
    </source>
</reference>
<protein>
    <submittedName>
        <fullName evidence="2">Uncharacterized protein</fullName>
    </submittedName>
</protein>
<dbReference type="Proteomes" id="UP000826656">
    <property type="component" value="Unassembled WGS sequence"/>
</dbReference>
<feature type="compositionally biased region" description="Basic and acidic residues" evidence="1">
    <location>
        <begin position="37"/>
        <end position="61"/>
    </location>
</feature>
<feature type="region of interest" description="Disordered" evidence="1">
    <location>
        <begin position="31"/>
        <end position="72"/>
    </location>
</feature>